<dbReference type="Gene3D" id="3.40.50.300">
    <property type="entry name" value="P-loop containing nucleotide triphosphate hydrolases"/>
    <property type="match status" value="1"/>
</dbReference>
<dbReference type="InterPro" id="IPR042197">
    <property type="entry name" value="Apaf_helical"/>
</dbReference>
<dbReference type="Gene3D" id="1.20.5.4130">
    <property type="match status" value="1"/>
</dbReference>
<dbReference type="InterPro" id="IPR058922">
    <property type="entry name" value="WHD_DRP"/>
</dbReference>
<dbReference type="Gene3D" id="3.80.10.10">
    <property type="entry name" value="Ribonuclease Inhibitor"/>
    <property type="match status" value="1"/>
</dbReference>
<evidence type="ECO:0000256" key="6">
    <source>
        <dbReference type="ARBA" id="ARBA00022840"/>
    </source>
</evidence>
<reference evidence="11" key="1">
    <citation type="submission" date="2020-07" db="EMBL/GenBank/DDBJ databases">
        <title>Ethylene signaling mediates host invasion by parasitic plants.</title>
        <authorList>
            <person name="Yoshida S."/>
        </authorList>
    </citation>
    <scope>NUCLEOTIDE SEQUENCE</scope>
    <source>
        <strain evidence="11">Okayama</strain>
    </source>
</reference>
<dbReference type="SMART" id="SM00369">
    <property type="entry name" value="LRR_TYP"/>
    <property type="match status" value="3"/>
</dbReference>
<evidence type="ECO:0000259" key="8">
    <source>
        <dbReference type="Pfam" id="PF18052"/>
    </source>
</evidence>
<dbReference type="PANTHER" id="PTHR36766:SF45">
    <property type="entry name" value="NB-ARC DOMAIN-CONTAINING PROTEIN"/>
    <property type="match status" value="1"/>
</dbReference>
<keyword evidence="6" id="KW-0067">ATP-binding</keyword>
<evidence type="ECO:0000313" key="11">
    <source>
        <dbReference type="EMBL" id="GFP91691.1"/>
    </source>
</evidence>
<keyword evidence="12" id="KW-1185">Reference proteome</keyword>
<gene>
    <name evidence="11" type="ORF">PHJA_001313100</name>
</gene>
<evidence type="ECO:0000313" key="12">
    <source>
        <dbReference type="Proteomes" id="UP000653305"/>
    </source>
</evidence>
<feature type="domain" description="Disease resistance protein winged helix" evidence="9">
    <location>
        <begin position="439"/>
        <end position="510"/>
    </location>
</feature>
<dbReference type="Gene3D" id="1.10.10.10">
    <property type="entry name" value="Winged helix-like DNA-binding domain superfamily/Winged helix DNA-binding domain"/>
    <property type="match status" value="1"/>
</dbReference>
<feature type="domain" description="Disease resistance N-terminal" evidence="8">
    <location>
        <begin position="13"/>
        <end position="100"/>
    </location>
</feature>
<keyword evidence="4" id="KW-0547">Nucleotide-binding</keyword>
<keyword evidence="2" id="KW-0433">Leucine-rich repeat</keyword>
<protein>
    <submittedName>
        <fullName evidence="11">Putative disease resistance protein rga4</fullName>
    </submittedName>
</protein>
<dbReference type="Pfam" id="PF25019">
    <property type="entry name" value="LRR_R13L1-DRL21"/>
    <property type="match status" value="1"/>
</dbReference>
<dbReference type="SUPFAM" id="SSF52540">
    <property type="entry name" value="P-loop containing nucleoside triphosphate hydrolases"/>
    <property type="match status" value="1"/>
</dbReference>
<proteinExistence type="inferred from homology"/>
<dbReference type="EMBL" id="BMAC01000251">
    <property type="protein sequence ID" value="GFP91691.1"/>
    <property type="molecule type" value="Genomic_DNA"/>
</dbReference>
<dbReference type="Pfam" id="PF13855">
    <property type="entry name" value="LRR_8"/>
    <property type="match status" value="1"/>
</dbReference>
<dbReference type="Proteomes" id="UP000653305">
    <property type="component" value="Unassembled WGS sequence"/>
</dbReference>
<evidence type="ECO:0000256" key="4">
    <source>
        <dbReference type="ARBA" id="ARBA00022741"/>
    </source>
</evidence>
<evidence type="ECO:0000259" key="7">
    <source>
        <dbReference type="Pfam" id="PF00931"/>
    </source>
</evidence>
<dbReference type="InterPro" id="IPR036388">
    <property type="entry name" value="WH-like_DNA-bd_sf"/>
</dbReference>
<dbReference type="Pfam" id="PF23559">
    <property type="entry name" value="WHD_DRP"/>
    <property type="match status" value="1"/>
</dbReference>
<dbReference type="GO" id="GO:0051607">
    <property type="term" value="P:defense response to virus"/>
    <property type="evidence" value="ECO:0007669"/>
    <property type="project" value="UniProtKB-ARBA"/>
</dbReference>
<dbReference type="PRINTS" id="PR00364">
    <property type="entry name" value="DISEASERSIST"/>
</dbReference>
<evidence type="ECO:0000259" key="10">
    <source>
        <dbReference type="Pfam" id="PF25019"/>
    </source>
</evidence>
<evidence type="ECO:0000259" key="9">
    <source>
        <dbReference type="Pfam" id="PF23559"/>
    </source>
</evidence>
<dbReference type="GO" id="GO:0043531">
    <property type="term" value="F:ADP binding"/>
    <property type="evidence" value="ECO:0007669"/>
    <property type="project" value="InterPro"/>
</dbReference>
<keyword evidence="3" id="KW-0677">Repeat</keyword>
<dbReference type="InterPro" id="IPR003591">
    <property type="entry name" value="Leu-rich_rpt_typical-subtyp"/>
</dbReference>
<dbReference type="FunFam" id="3.40.50.300:FF:001091">
    <property type="entry name" value="Probable disease resistance protein At1g61300"/>
    <property type="match status" value="1"/>
</dbReference>
<organism evidence="11 12">
    <name type="scientific">Phtheirospermum japonicum</name>
    <dbReference type="NCBI Taxonomy" id="374723"/>
    <lineage>
        <taxon>Eukaryota</taxon>
        <taxon>Viridiplantae</taxon>
        <taxon>Streptophyta</taxon>
        <taxon>Embryophyta</taxon>
        <taxon>Tracheophyta</taxon>
        <taxon>Spermatophyta</taxon>
        <taxon>Magnoliopsida</taxon>
        <taxon>eudicotyledons</taxon>
        <taxon>Gunneridae</taxon>
        <taxon>Pentapetalae</taxon>
        <taxon>asterids</taxon>
        <taxon>lamiids</taxon>
        <taxon>Lamiales</taxon>
        <taxon>Orobanchaceae</taxon>
        <taxon>Orobanchaceae incertae sedis</taxon>
        <taxon>Phtheirospermum</taxon>
    </lineage>
</organism>
<dbReference type="InterPro" id="IPR041118">
    <property type="entry name" value="Rx_N"/>
</dbReference>
<dbReference type="InterPro" id="IPR001611">
    <property type="entry name" value="Leu-rich_rpt"/>
</dbReference>
<evidence type="ECO:0000256" key="2">
    <source>
        <dbReference type="ARBA" id="ARBA00022614"/>
    </source>
</evidence>
<dbReference type="Gene3D" id="1.10.8.430">
    <property type="entry name" value="Helical domain of apoptotic protease-activating factors"/>
    <property type="match status" value="1"/>
</dbReference>
<dbReference type="Pfam" id="PF18052">
    <property type="entry name" value="Rx_N"/>
    <property type="match status" value="1"/>
</dbReference>
<dbReference type="SUPFAM" id="SSF52058">
    <property type="entry name" value="L domain-like"/>
    <property type="match status" value="1"/>
</dbReference>
<dbReference type="InterPro" id="IPR038005">
    <property type="entry name" value="RX-like_CC"/>
</dbReference>
<feature type="domain" description="R13L1/DRL21-like LRR repeat region" evidence="10">
    <location>
        <begin position="709"/>
        <end position="829"/>
    </location>
</feature>
<dbReference type="InterPro" id="IPR002182">
    <property type="entry name" value="NB-ARC"/>
</dbReference>
<evidence type="ECO:0000256" key="3">
    <source>
        <dbReference type="ARBA" id="ARBA00022737"/>
    </source>
</evidence>
<dbReference type="FunFam" id="1.10.10.10:FF:000322">
    <property type="entry name" value="Probable disease resistance protein At1g63360"/>
    <property type="match status" value="1"/>
</dbReference>
<dbReference type="AlphaFoldDB" id="A0A830CBS6"/>
<dbReference type="Pfam" id="PF00931">
    <property type="entry name" value="NB-ARC"/>
    <property type="match status" value="1"/>
</dbReference>
<dbReference type="PANTHER" id="PTHR36766">
    <property type="entry name" value="PLANT BROAD-SPECTRUM MILDEW RESISTANCE PROTEIN RPW8"/>
    <property type="match status" value="1"/>
</dbReference>
<evidence type="ECO:0000256" key="5">
    <source>
        <dbReference type="ARBA" id="ARBA00022821"/>
    </source>
</evidence>
<dbReference type="OrthoDB" id="5279713at2759"/>
<accession>A0A830CBS6</accession>
<dbReference type="InterPro" id="IPR027417">
    <property type="entry name" value="P-loop_NTPase"/>
</dbReference>
<feature type="domain" description="NB-ARC" evidence="7">
    <location>
        <begin position="184"/>
        <end position="356"/>
    </location>
</feature>
<evidence type="ECO:0000256" key="1">
    <source>
        <dbReference type="ARBA" id="ARBA00008894"/>
    </source>
</evidence>
<comment type="caution">
    <text evidence="11">The sequence shown here is derived from an EMBL/GenBank/DDBJ whole genome shotgun (WGS) entry which is preliminary data.</text>
</comment>
<dbReference type="GO" id="GO:0005524">
    <property type="term" value="F:ATP binding"/>
    <property type="evidence" value="ECO:0007669"/>
    <property type="project" value="UniProtKB-KW"/>
</dbReference>
<comment type="similarity">
    <text evidence="1">Belongs to the disease resistance NB-LRR family.</text>
</comment>
<keyword evidence="5" id="KW-0611">Plant defense</keyword>
<dbReference type="InterPro" id="IPR032675">
    <property type="entry name" value="LRR_dom_sf"/>
</dbReference>
<dbReference type="InterPro" id="IPR056789">
    <property type="entry name" value="LRR_R13L1-DRL21"/>
</dbReference>
<dbReference type="CDD" id="cd14798">
    <property type="entry name" value="RX-CC_like"/>
    <property type="match status" value="1"/>
</dbReference>
<sequence>MSEAIITVILTQATTILDQLIRQEVQLISGVRKEITKLESEFKTIKAVLIDAEKRQVKEETVKTWLENLNDVAYETDDVLSEWITLLQKEKIEGLRNKFQSSSPTKKVYSVLTLPCLGYNKITLRRDIALKIKDINEKLAAIAKEKDRYNFSVITGNDLSSCPDRPRTTSYVDLSKVEGRDLDKNKLLTKLLSEKNQKNQGLNVLSIVGMGGMGKTTLAQVVYNSSDVFRNFDKRIWVCVSEPFDEVRVAKAILEDIEGSAPNLFELETIARKIRHHLEKKKFLLVFDDVWTGNSAKWEQIFSTLSIGASGSTILVTTRVETVAKMMGSEYEHRLGKLSDQDSWALFKKFAFHGRDKEECERFECVGRKIADKCKGRPLTIKTIGSLMGFKNSLQDWENVFSSEFWKLEEAGNLFPPLMLSYFDLPSNMKRCFSFCSFFPKDHVIEASNLIQLWMAQGYLGLNEQVEMERLGQVYLQSLAMRSFFQDLVLDKDGKTILSFKMHDMVHDFAQYLTKNECRVIEFNSSSDLERKIGSSHKRARHLTVVRSEDKKFPNVPNVEKLFTFWVQSFFDSPPIISQLDQIDPDLFRRLSCIKALDLSRNRIGELPKEIGNLIKLKFLNLSHNPFWELPLAICELYNLQTLKLCACDHLRKLPQEIGKLVNLRHLEIDRTDSLKTLPKGVSDLRSLQTLTKFIIVKGNDRDDPTCGLEELKNLKNLRGCLKIEGLGFVADPGEAKKADLQKKIHLSDVHLDFSPSIQNGNQSGVFEALELHENLHSLQINSFGGTNFPNWMMKLTNLHKLFVQDCKNCTTLPPLGKLPSLVTLHLEGLNSIKSLGPDFFGKNGSGALSAFPKLKKLKISKMENWEEWDLIIGKDEDSEIMPSLKCLKILHCGKLKALPAFLFRKTTIQKLRIHNCTILQQLYRRETGEDWGKISHSLRIS</sequence>
<name>A0A830CBS6_9LAMI</name>